<accession>A0A936TC00</accession>
<dbReference type="GO" id="GO:0032259">
    <property type="term" value="P:methylation"/>
    <property type="evidence" value="ECO:0007669"/>
    <property type="project" value="UniProtKB-KW"/>
</dbReference>
<dbReference type="CDD" id="cd02440">
    <property type="entry name" value="AdoMet_MTases"/>
    <property type="match status" value="1"/>
</dbReference>
<keyword evidence="2" id="KW-0808">Transferase</keyword>
<dbReference type="InterPro" id="IPR041698">
    <property type="entry name" value="Methyltransf_25"/>
</dbReference>
<sequence>MPFESSGKRAGRFGRLSTATLTTSTGQRVALNAQRWWDDCSAVDEKLLSLAVGPVLDVGCGPGRLVALLAQRGIEAVGIDVAPGAVESTRHRGGDALVRSVFEPLPNEGGWHTALLFDGNVGIGGDPEQLFDRLGSVLAPGGTIVAELEGPGSRRRKDLVRLEGQAGTSGWFPWAWLGVDDVEAAAATAGLVTTSHHAIEDRHFVMLSMPAAPRILR</sequence>
<dbReference type="AlphaFoldDB" id="A0A936TC00"/>
<evidence type="ECO:0000259" key="1">
    <source>
        <dbReference type="Pfam" id="PF13649"/>
    </source>
</evidence>
<dbReference type="InterPro" id="IPR029063">
    <property type="entry name" value="SAM-dependent_MTases_sf"/>
</dbReference>
<evidence type="ECO:0000313" key="2">
    <source>
        <dbReference type="EMBL" id="MBK9295946.1"/>
    </source>
</evidence>
<organism evidence="2 3">
    <name type="scientific">Candidatus Neomicrothrix subdominans</name>
    <dbReference type="NCBI Taxonomy" id="2954438"/>
    <lineage>
        <taxon>Bacteria</taxon>
        <taxon>Bacillati</taxon>
        <taxon>Actinomycetota</taxon>
        <taxon>Acidimicrobiia</taxon>
        <taxon>Acidimicrobiales</taxon>
        <taxon>Microthrixaceae</taxon>
        <taxon>Candidatus Neomicrothrix</taxon>
    </lineage>
</organism>
<dbReference type="Pfam" id="PF13649">
    <property type="entry name" value="Methyltransf_25"/>
    <property type="match status" value="1"/>
</dbReference>
<dbReference type="SUPFAM" id="SSF53335">
    <property type="entry name" value="S-adenosyl-L-methionine-dependent methyltransferases"/>
    <property type="match status" value="1"/>
</dbReference>
<dbReference type="EMBL" id="JADJZA010000001">
    <property type="protein sequence ID" value="MBK9295946.1"/>
    <property type="molecule type" value="Genomic_DNA"/>
</dbReference>
<dbReference type="Proteomes" id="UP000727993">
    <property type="component" value="Unassembled WGS sequence"/>
</dbReference>
<dbReference type="Gene3D" id="3.40.50.150">
    <property type="entry name" value="Vaccinia Virus protein VP39"/>
    <property type="match status" value="1"/>
</dbReference>
<evidence type="ECO:0000313" key="3">
    <source>
        <dbReference type="Proteomes" id="UP000727993"/>
    </source>
</evidence>
<protein>
    <submittedName>
        <fullName evidence="2">Class I SAM-dependent methyltransferase</fullName>
    </submittedName>
</protein>
<dbReference type="GO" id="GO:0008168">
    <property type="term" value="F:methyltransferase activity"/>
    <property type="evidence" value="ECO:0007669"/>
    <property type="project" value="UniProtKB-KW"/>
</dbReference>
<proteinExistence type="predicted"/>
<feature type="domain" description="Methyltransferase" evidence="1">
    <location>
        <begin position="55"/>
        <end position="142"/>
    </location>
</feature>
<keyword evidence="2" id="KW-0489">Methyltransferase</keyword>
<name>A0A936TC00_9ACTN</name>
<reference evidence="2 3" key="1">
    <citation type="submission" date="2020-10" db="EMBL/GenBank/DDBJ databases">
        <title>Connecting structure to function with the recovery of over 1000 high-quality activated sludge metagenome-assembled genomes encoding full-length rRNA genes using long-read sequencing.</title>
        <authorList>
            <person name="Singleton C.M."/>
            <person name="Petriglieri F."/>
            <person name="Kristensen J.M."/>
            <person name="Kirkegaard R.H."/>
            <person name="Michaelsen T.Y."/>
            <person name="Andersen M.H."/>
            <person name="Karst S.M."/>
            <person name="Dueholm M.S."/>
            <person name="Nielsen P.H."/>
            <person name="Albertsen M."/>
        </authorList>
    </citation>
    <scope>NUCLEOTIDE SEQUENCE [LARGE SCALE GENOMIC DNA]</scope>
    <source>
        <strain evidence="2">Lyne_18-Q3-R50-59_MAXAC.006</strain>
    </source>
</reference>
<gene>
    <name evidence="2" type="ORF">IPN02_03535</name>
</gene>
<comment type="caution">
    <text evidence="2">The sequence shown here is derived from an EMBL/GenBank/DDBJ whole genome shotgun (WGS) entry which is preliminary data.</text>
</comment>